<accession>A0A126R181</accession>
<dbReference type="PATRIC" id="fig|294671.3.peg.1213"/>
<keyword evidence="1" id="KW-0812">Transmembrane</keyword>
<evidence type="ECO:0000313" key="2">
    <source>
        <dbReference type="EMBL" id="AMK15719.1"/>
    </source>
</evidence>
<reference evidence="2 4" key="1">
    <citation type="journal article" date="2016" name="Genome Announc.">
        <title>Draft Genome Sequence of the Rumen Methanogen Methanobrevibacter olleyae YLM1.</title>
        <authorList>
            <person name="Kelly W.J."/>
            <person name="Li D."/>
            <person name="Lambie S.C."/>
            <person name="Cox F."/>
            <person name="Attwood G.T."/>
            <person name="Altermann E."/>
            <person name="Leahy S.C."/>
        </authorList>
    </citation>
    <scope>NUCLEOTIDE SEQUENCE [LARGE SCALE GENOMIC DNA]</scope>
    <source>
        <strain evidence="2 4">YLM1</strain>
    </source>
</reference>
<dbReference type="AlphaFoldDB" id="A0A126R181"/>
<reference evidence="4" key="2">
    <citation type="submission" date="2016-02" db="EMBL/GenBank/DDBJ databases">
        <title>The draft genome sequence of the rumen methanogen Methanobrevibacter olleyae YLM1.</title>
        <authorList>
            <consortium name="New Zealand Agricultural Greenhouse Gas Research Centre/Pastoral Greenhouse Gas Research Consortium"/>
            <person name="Kelly W.J."/>
            <person name="Li D."/>
            <person name="Lambie S.C."/>
            <person name="Attwood G.T."/>
            <person name="Altermann E."/>
            <person name="Leahy S.C."/>
        </authorList>
    </citation>
    <scope>NUCLEOTIDE SEQUENCE [LARGE SCALE GENOMIC DNA]</scope>
    <source>
        <strain evidence="4">YLM1</strain>
    </source>
</reference>
<reference evidence="3" key="3">
    <citation type="submission" date="2016-10" db="EMBL/GenBank/DDBJ databases">
        <authorList>
            <person name="de Groot N.N."/>
        </authorList>
    </citation>
    <scope>NUCLEOTIDE SEQUENCE [LARGE SCALE GENOMIC DNA]</scope>
    <source>
        <strain evidence="3">DSM 16632</strain>
    </source>
</reference>
<dbReference type="EMBL" id="CP014265">
    <property type="protein sequence ID" value="AMK15719.1"/>
    <property type="molecule type" value="Genomic_DNA"/>
</dbReference>
<sequence length="230" mass="25778">MGKKTKTIIISLIFIIVAILGLFIFTEGNSEIIGENNLGSVTKVNYTHSDNTTVKIAVVSGMHSREKLHKFILPLVCRFFALTHKDVELVNYCVKVTDSPEEFNRGRANGESLVHDYVVSDVGKSDLDLVIIGHDHEVGYGEGYYIATPTMDNASVELAEEVTRDIDFNYYKRNKTKPTKSTSITKVDNHIVKAGSLLFVYEIPETDTKTIAFLQSYKLLEASYAYLLNQ</sequence>
<dbReference type="KEGG" id="mol:YLM1_1162"/>
<dbReference type="Proteomes" id="UP000066376">
    <property type="component" value="Chromosome"/>
</dbReference>
<protein>
    <submittedName>
        <fullName evidence="2">Uncharacterized protein</fullName>
    </submittedName>
</protein>
<dbReference type="STRING" id="294671.YLM1_1162"/>
<evidence type="ECO:0000256" key="1">
    <source>
        <dbReference type="SAM" id="Phobius"/>
    </source>
</evidence>
<organism evidence="2 4">
    <name type="scientific">Methanobrevibacter olleyae</name>
    <dbReference type="NCBI Taxonomy" id="294671"/>
    <lineage>
        <taxon>Archaea</taxon>
        <taxon>Methanobacteriati</taxon>
        <taxon>Methanobacteriota</taxon>
        <taxon>Methanomada group</taxon>
        <taxon>Methanobacteria</taxon>
        <taxon>Methanobacteriales</taxon>
        <taxon>Methanobacteriaceae</taxon>
        <taxon>Methanobrevibacter</taxon>
    </lineage>
</organism>
<name>A0A126R181_METOL</name>
<evidence type="ECO:0000313" key="5">
    <source>
        <dbReference type="Proteomes" id="UP000183442"/>
    </source>
</evidence>
<feature type="transmembrane region" description="Helical" evidence="1">
    <location>
        <begin position="7"/>
        <end position="25"/>
    </location>
</feature>
<proteinExistence type="predicted"/>
<dbReference type="OrthoDB" id="77375at2157"/>
<evidence type="ECO:0000313" key="4">
    <source>
        <dbReference type="Proteomes" id="UP000066376"/>
    </source>
</evidence>
<keyword evidence="1" id="KW-1133">Transmembrane helix</keyword>
<evidence type="ECO:0000313" key="3">
    <source>
        <dbReference type="EMBL" id="SFL77490.1"/>
    </source>
</evidence>
<dbReference type="GeneID" id="28489468"/>
<dbReference type="EMBL" id="FOTL01000037">
    <property type="protein sequence ID" value="SFL77490.1"/>
    <property type="molecule type" value="Genomic_DNA"/>
</dbReference>
<dbReference type="Proteomes" id="UP000183442">
    <property type="component" value="Unassembled WGS sequence"/>
</dbReference>
<dbReference type="RefSeq" id="WP_067147196.1">
    <property type="nucleotide sequence ID" value="NZ_CP014265.1"/>
</dbReference>
<keyword evidence="4" id="KW-1185">Reference proteome</keyword>
<reference evidence="5" key="4">
    <citation type="submission" date="2016-10" db="EMBL/GenBank/DDBJ databases">
        <authorList>
            <person name="Varghese N."/>
        </authorList>
    </citation>
    <scope>NUCLEOTIDE SEQUENCE [LARGE SCALE GENOMIC DNA]</scope>
    <source>
        <strain evidence="5">DSM 16632</strain>
    </source>
</reference>
<gene>
    <name evidence="3" type="ORF">SAMN02910297_01724</name>
    <name evidence="2" type="ORF">YLM1_1162</name>
</gene>
<keyword evidence="1" id="KW-0472">Membrane</keyword>